<protein>
    <submittedName>
        <fullName evidence="4">Uncharacterized protein</fullName>
    </submittedName>
</protein>
<keyword evidence="5" id="KW-1185">Reference proteome</keyword>
<dbReference type="SUPFAM" id="SSF53474">
    <property type="entry name" value="alpha/beta-Hydrolases"/>
    <property type="match status" value="1"/>
</dbReference>
<dbReference type="Pfam" id="PF00756">
    <property type="entry name" value="Esterase"/>
    <property type="match status" value="1"/>
</dbReference>
<dbReference type="STRING" id="1619308.B5808_15320"/>
<name>A0A1X9LR76_9MICO</name>
<feature type="compositionally biased region" description="Gly residues" evidence="1">
    <location>
        <begin position="744"/>
        <end position="771"/>
    </location>
</feature>
<dbReference type="RefSeq" id="WP_085020569.1">
    <property type="nucleotide sequence ID" value="NZ_BMHD01000001.1"/>
</dbReference>
<evidence type="ECO:0000256" key="1">
    <source>
        <dbReference type="SAM" id="MobiDB-lite"/>
    </source>
</evidence>
<dbReference type="KEGG" id="cphy:B5808_15320"/>
<dbReference type="InterPro" id="IPR029058">
    <property type="entry name" value="AB_hydrolase_fold"/>
</dbReference>
<dbReference type="PANTHER" id="PTHR48098">
    <property type="entry name" value="ENTEROCHELIN ESTERASE-RELATED"/>
    <property type="match status" value="1"/>
</dbReference>
<keyword evidence="2" id="KW-0472">Membrane</keyword>
<dbReference type="InterPro" id="IPR050583">
    <property type="entry name" value="Mycobacterial_A85_antigen"/>
</dbReference>
<dbReference type="EMBL" id="CP020715">
    <property type="protein sequence ID" value="ARJ06431.1"/>
    <property type="molecule type" value="Genomic_DNA"/>
</dbReference>
<organism evidence="4 5">
    <name type="scientific">Cnuibacter physcomitrellae</name>
    <dbReference type="NCBI Taxonomy" id="1619308"/>
    <lineage>
        <taxon>Bacteria</taxon>
        <taxon>Bacillati</taxon>
        <taxon>Actinomycetota</taxon>
        <taxon>Actinomycetes</taxon>
        <taxon>Micrococcales</taxon>
        <taxon>Microbacteriaceae</taxon>
        <taxon>Cnuibacter</taxon>
    </lineage>
</organism>
<accession>A0A1X9LR76</accession>
<dbReference type="SUPFAM" id="SSF75011">
    <property type="entry name" value="3-carboxy-cis,cis-mucoante lactonizing enzyme"/>
    <property type="match status" value="1"/>
</dbReference>
<feature type="signal peptide" evidence="3">
    <location>
        <begin position="1"/>
        <end position="32"/>
    </location>
</feature>
<feature type="region of interest" description="Disordered" evidence="1">
    <location>
        <begin position="742"/>
        <end position="771"/>
    </location>
</feature>
<evidence type="ECO:0000313" key="5">
    <source>
        <dbReference type="Proteomes" id="UP000192775"/>
    </source>
</evidence>
<dbReference type="InterPro" id="IPR000801">
    <property type="entry name" value="Esterase-like"/>
</dbReference>
<sequence length="820" mass="80686">MWTTTLRTATLGAAAGLLTAVAVPFGTAAASAAPAGAAAASAAVPAAAPAGQLVPGEVESAAIGGPIDYTVYLPPGYDGSGQTRYPSAYLLHGRGDTQAAWQQMAPVLDQMIADGTVPPMIVVMPDAPWSNRGGYYVDSQYTGSDPSTTPGAAVETAFTTDLVQHVDATLPTIDDRAARVVGGYSMGGAGALRYALVHQDLFGQALVLSPAVYVPSTPVDSSTREFGAYGVGDELYDEARYQELNYPAALAAFDPALPVHLFIAVGDDEYVNPDPADAIHDLDYEAATLYNRAKRVPGITAEMRTYDGGHDWGVWERGFREGMTDIAAHLATEPPAPFEGIQVGSARDDFAGGVLGHPDGSVVQAVAAGGDALGATSAGGTDILVQRLDADGQAQWTTPIASPLNERSYGVVDGGDGSVIVGGYQRIDHAGAQNDDMLAVKVSADGEVLWTATLGDPGAADRAYGVASDGRGGAYLAGYTSGSVGGATSAGDKDALVAHVDASGAVTWTTQVGSSGEDKAFGIAVLASGDVAVGGTAGGTMPGAASSAGGYDGWVAVLTPDGAVSTLTQLGSTSTDQVSALGALPDGGFVAAGWAGGDVAGSTAPSAGGVDVMLAAFDASGTERWRTLWGSAGDDRASAVVVGSGSVLVAGATSGALGAPAGGMDAFAVPVDPAGTIGTAVQLGSPQRDAADEYDETNLFAAAGPSGRAWLQGVTYGAVDGAASAGGADVFLTTVPFADAAAPGEGGGGDPGAGAGGAPGDPGAASPGGAGGGPLGAGAGILGATGSDAARIAALAALALLAGTGAVLLRLRRASRGRLE</sequence>
<feature type="chain" id="PRO_5044297535" evidence="3">
    <location>
        <begin position="33"/>
        <end position="820"/>
    </location>
</feature>
<dbReference type="GO" id="GO:0016747">
    <property type="term" value="F:acyltransferase activity, transferring groups other than amino-acyl groups"/>
    <property type="evidence" value="ECO:0007669"/>
    <property type="project" value="TreeGrafter"/>
</dbReference>
<proteinExistence type="predicted"/>
<gene>
    <name evidence="4" type="ORF">B5808_15320</name>
</gene>
<keyword evidence="2" id="KW-1133">Transmembrane helix</keyword>
<evidence type="ECO:0000313" key="4">
    <source>
        <dbReference type="EMBL" id="ARJ06431.1"/>
    </source>
</evidence>
<dbReference type="Proteomes" id="UP000192775">
    <property type="component" value="Chromosome"/>
</dbReference>
<dbReference type="PANTHER" id="PTHR48098:SF1">
    <property type="entry name" value="DIACYLGLYCEROL ACYLTRANSFERASE_MYCOLYLTRANSFERASE AG85A"/>
    <property type="match status" value="1"/>
</dbReference>
<dbReference type="Pfam" id="PF06739">
    <property type="entry name" value="SBBP"/>
    <property type="match status" value="1"/>
</dbReference>
<keyword evidence="3" id="KW-0732">Signal</keyword>
<feature type="transmembrane region" description="Helical" evidence="2">
    <location>
        <begin position="792"/>
        <end position="811"/>
    </location>
</feature>
<dbReference type="Gene3D" id="3.40.50.1820">
    <property type="entry name" value="alpha/beta hydrolase"/>
    <property type="match status" value="1"/>
</dbReference>
<reference evidence="4 5" key="1">
    <citation type="submission" date="2017-04" db="EMBL/GenBank/DDBJ databases">
        <authorList>
            <person name="Afonso C.L."/>
            <person name="Miller P.J."/>
            <person name="Scott M.A."/>
            <person name="Spackman E."/>
            <person name="Goraichik I."/>
            <person name="Dimitrov K.M."/>
            <person name="Suarez D.L."/>
            <person name="Swayne D.E."/>
        </authorList>
    </citation>
    <scope>NUCLEOTIDE SEQUENCE [LARGE SCALE GENOMIC DNA]</scope>
    <source>
        <strain evidence="5">XA(T)</strain>
    </source>
</reference>
<dbReference type="InterPro" id="IPR010620">
    <property type="entry name" value="SBBP_repeat"/>
</dbReference>
<keyword evidence="2" id="KW-0812">Transmembrane</keyword>
<evidence type="ECO:0000256" key="2">
    <source>
        <dbReference type="SAM" id="Phobius"/>
    </source>
</evidence>
<dbReference type="AlphaFoldDB" id="A0A1X9LR76"/>
<evidence type="ECO:0000256" key="3">
    <source>
        <dbReference type="SAM" id="SignalP"/>
    </source>
</evidence>